<keyword evidence="6" id="KW-1185">Reference proteome</keyword>
<accession>A0ABS1JIP8</accession>
<dbReference type="Gene3D" id="1.10.1040.10">
    <property type="entry name" value="N-(1-d-carboxylethyl)-l-norvaline Dehydrogenase, domain 2"/>
    <property type="match status" value="1"/>
</dbReference>
<sequence>MQHIGFIGLGMMGRPMAHRLHQAGFGLAVHDANPQTEAAFLNDHPGTVAAVGAETCAERDAIVTMLPNSDAVEEALSRVTPHLQPGTVVIDMSSSDPNRTRQLAGRLAEREIVLIDAPVSGGVKKAAAGTLAIMVGGNAAAHERSRKLLEAMGSNITHVGPSGAGHALKALNNYVSLAGLIATAEAVHVGQAFGIAPATVVDVINASTGRNNTTENKAHQYMLSRTFDSGFSLALAAKDVGIAAALGPSLGQPMVLAQLVQQMASDASSRLGPNADHTELFRYLEKD</sequence>
<evidence type="ECO:0000256" key="2">
    <source>
        <dbReference type="ARBA" id="ARBA00023027"/>
    </source>
</evidence>
<evidence type="ECO:0000313" key="5">
    <source>
        <dbReference type="EMBL" id="MBL0424084.1"/>
    </source>
</evidence>
<dbReference type="InterPro" id="IPR013328">
    <property type="entry name" value="6PGD_dom2"/>
</dbReference>
<dbReference type="InterPro" id="IPR008927">
    <property type="entry name" value="6-PGluconate_DH-like_C_sf"/>
</dbReference>
<proteinExistence type="predicted"/>
<evidence type="ECO:0000259" key="4">
    <source>
        <dbReference type="Pfam" id="PF14833"/>
    </source>
</evidence>
<dbReference type="Gene3D" id="3.40.50.720">
    <property type="entry name" value="NAD(P)-binding Rossmann-like Domain"/>
    <property type="match status" value="1"/>
</dbReference>
<organism evidence="5 6">
    <name type="scientific">Ramlibacter alkalitolerans</name>
    <dbReference type="NCBI Taxonomy" id="2039631"/>
    <lineage>
        <taxon>Bacteria</taxon>
        <taxon>Pseudomonadati</taxon>
        <taxon>Pseudomonadota</taxon>
        <taxon>Betaproteobacteria</taxon>
        <taxon>Burkholderiales</taxon>
        <taxon>Comamonadaceae</taxon>
        <taxon>Ramlibacter</taxon>
    </lineage>
</organism>
<feature type="domain" description="3-hydroxyisobutyrate dehydrogenase-like NAD-binding" evidence="4">
    <location>
        <begin position="163"/>
        <end position="284"/>
    </location>
</feature>
<dbReference type="InterPro" id="IPR002204">
    <property type="entry name" value="3-OH-isobutyrate_DH-rel_CS"/>
</dbReference>
<dbReference type="SUPFAM" id="SSF51735">
    <property type="entry name" value="NAD(P)-binding Rossmann-fold domains"/>
    <property type="match status" value="1"/>
</dbReference>
<dbReference type="InterPro" id="IPR015815">
    <property type="entry name" value="HIBADH-related"/>
</dbReference>
<reference evidence="5 6" key="1">
    <citation type="journal article" date="2017" name="Int. J. Syst. Evol. Microbiol.">
        <title>Ramlibacter alkalitolerans sp. nov., alkali-tolerant bacterium isolated from soil of ginseng.</title>
        <authorList>
            <person name="Lee D.H."/>
            <person name="Cha C.J."/>
        </authorList>
    </citation>
    <scope>NUCLEOTIDE SEQUENCE [LARGE SCALE GENOMIC DNA]</scope>
    <source>
        <strain evidence="5 6">KACC 19305</strain>
    </source>
</reference>
<keyword evidence="1" id="KW-0560">Oxidoreductase</keyword>
<dbReference type="PROSITE" id="PS00895">
    <property type="entry name" value="3_HYDROXYISOBUT_DH"/>
    <property type="match status" value="1"/>
</dbReference>
<dbReference type="PANTHER" id="PTHR22981">
    <property type="entry name" value="3-HYDROXYISOBUTYRATE DEHYDROGENASE-RELATED"/>
    <property type="match status" value="1"/>
</dbReference>
<dbReference type="InterPro" id="IPR029154">
    <property type="entry name" value="HIBADH-like_NADP-bd"/>
</dbReference>
<dbReference type="PANTHER" id="PTHR22981:SF7">
    <property type="entry name" value="3-HYDROXYISOBUTYRATE DEHYDROGENASE, MITOCHONDRIAL"/>
    <property type="match status" value="1"/>
</dbReference>
<evidence type="ECO:0000256" key="1">
    <source>
        <dbReference type="ARBA" id="ARBA00023002"/>
    </source>
</evidence>
<dbReference type="InterPro" id="IPR006115">
    <property type="entry name" value="6PGDH_NADP-bd"/>
</dbReference>
<dbReference type="EMBL" id="JAEQND010000002">
    <property type="protein sequence ID" value="MBL0424084.1"/>
    <property type="molecule type" value="Genomic_DNA"/>
</dbReference>
<protein>
    <submittedName>
        <fullName evidence="5">NAD(P)-dependent oxidoreductase</fullName>
    </submittedName>
</protein>
<gene>
    <name evidence="5" type="ORF">JI746_03105</name>
</gene>
<dbReference type="RefSeq" id="WP_201687748.1">
    <property type="nucleotide sequence ID" value="NZ_JAEQND010000002.1"/>
</dbReference>
<name>A0ABS1JIP8_9BURK</name>
<dbReference type="Pfam" id="PF03446">
    <property type="entry name" value="NAD_binding_2"/>
    <property type="match status" value="1"/>
</dbReference>
<evidence type="ECO:0000313" key="6">
    <source>
        <dbReference type="Proteomes" id="UP000622707"/>
    </source>
</evidence>
<dbReference type="Pfam" id="PF14833">
    <property type="entry name" value="NAD_binding_11"/>
    <property type="match status" value="1"/>
</dbReference>
<dbReference type="SUPFAM" id="SSF48179">
    <property type="entry name" value="6-phosphogluconate dehydrogenase C-terminal domain-like"/>
    <property type="match status" value="1"/>
</dbReference>
<keyword evidence="2" id="KW-0520">NAD</keyword>
<evidence type="ECO:0000259" key="3">
    <source>
        <dbReference type="Pfam" id="PF03446"/>
    </source>
</evidence>
<comment type="caution">
    <text evidence="5">The sequence shown here is derived from an EMBL/GenBank/DDBJ whole genome shotgun (WGS) entry which is preliminary data.</text>
</comment>
<dbReference type="InterPro" id="IPR036291">
    <property type="entry name" value="NAD(P)-bd_dom_sf"/>
</dbReference>
<dbReference type="PIRSF" id="PIRSF000103">
    <property type="entry name" value="HIBADH"/>
    <property type="match status" value="1"/>
</dbReference>
<feature type="domain" description="6-phosphogluconate dehydrogenase NADP-binding" evidence="3">
    <location>
        <begin position="4"/>
        <end position="160"/>
    </location>
</feature>
<dbReference type="Proteomes" id="UP000622707">
    <property type="component" value="Unassembled WGS sequence"/>
</dbReference>